<dbReference type="PANTHER" id="PTHR37297:SF1">
    <property type="entry name" value="PROTEIN NRDI"/>
    <property type="match status" value="1"/>
</dbReference>
<dbReference type="PIRSF" id="PIRSF005087">
    <property type="entry name" value="NrdI"/>
    <property type="match status" value="1"/>
</dbReference>
<gene>
    <name evidence="1" type="primary">nrdI</name>
    <name evidence="1" type="ORF">Hs20B_04280</name>
</gene>
<organism evidence="1 2">
    <name type="scientific">Pseudolactococcus insecticola</name>
    <dbReference type="NCBI Taxonomy" id="2709158"/>
    <lineage>
        <taxon>Bacteria</taxon>
        <taxon>Bacillati</taxon>
        <taxon>Bacillota</taxon>
        <taxon>Bacilli</taxon>
        <taxon>Lactobacillales</taxon>
        <taxon>Streptococcaceae</taxon>
        <taxon>Pseudolactococcus</taxon>
    </lineage>
</organism>
<dbReference type="PANTHER" id="PTHR37297">
    <property type="entry name" value="PROTEIN NRDI"/>
    <property type="match status" value="1"/>
</dbReference>
<dbReference type="InterPro" id="IPR029039">
    <property type="entry name" value="Flavoprotein-like_sf"/>
</dbReference>
<keyword evidence="2" id="KW-1185">Reference proteome</keyword>
<name>A0A6A0B3Y2_9LACT</name>
<dbReference type="Gene3D" id="3.40.50.360">
    <property type="match status" value="1"/>
</dbReference>
<dbReference type="InterPro" id="IPR004465">
    <property type="entry name" value="RNR_NrdI"/>
</dbReference>
<dbReference type="Proteomes" id="UP000475928">
    <property type="component" value="Unassembled WGS sequence"/>
</dbReference>
<dbReference type="EMBL" id="BLLH01000001">
    <property type="protein sequence ID" value="GFH40030.1"/>
    <property type="molecule type" value="Genomic_DNA"/>
</dbReference>
<reference evidence="1 2" key="1">
    <citation type="submission" date="2020-02" db="EMBL/GenBank/DDBJ databases">
        <title>Draft genome sequence of Lactococcus sp. Hs20B0-1.</title>
        <authorList>
            <person name="Noda S."/>
            <person name="Yuki M."/>
            <person name="Ohkuma M."/>
        </authorList>
    </citation>
    <scope>NUCLEOTIDE SEQUENCE [LARGE SCALE GENOMIC DNA]</scope>
    <source>
        <strain evidence="1 2">Hs20B0-1</strain>
    </source>
</reference>
<evidence type="ECO:0000313" key="1">
    <source>
        <dbReference type="EMBL" id="GFH40030.1"/>
    </source>
</evidence>
<comment type="caution">
    <text evidence="1">The sequence shown here is derived from an EMBL/GenBank/DDBJ whole genome shotgun (WGS) entry which is preliminary data.</text>
</comment>
<dbReference type="SUPFAM" id="SSF52218">
    <property type="entry name" value="Flavoproteins"/>
    <property type="match status" value="1"/>
</dbReference>
<dbReference type="NCBIfam" id="TIGR00333">
    <property type="entry name" value="nrdI"/>
    <property type="match status" value="1"/>
</dbReference>
<protein>
    <submittedName>
        <fullName evidence="1">Ribonucleotide reductase assembly protein NrdI</fullName>
    </submittedName>
</protein>
<sequence>MKIAYYSITRQVERFVKKLDHPFFNILQADELLNDDNFILIIPTYEQEMLQEVWEFMSDYGKQCLGVIGSGNRNFADEFIYSANDISRDFHVPLLYAFEFSGTDADVKTVKRIIENVS</sequence>
<dbReference type="AlphaFoldDB" id="A0A6A0B3Y2"/>
<accession>A0A6A0B3Y2</accession>
<dbReference type="Pfam" id="PF07972">
    <property type="entry name" value="Flavodoxin_NdrI"/>
    <property type="match status" value="1"/>
</dbReference>
<dbReference type="RefSeq" id="WP_172355128.1">
    <property type="nucleotide sequence ID" value="NZ_BLLH01000001.1"/>
</dbReference>
<proteinExistence type="predicted"/>
<dbReference type="GO" id="GO:0010181">
    <property type="term" value="F:FMN binding"/>
    <property type="evidence" value="ECO:0007669"/>
    <property type="project" value="InterPro"/>
</dbReference>
<evidence type="ECO:0000313" key="2">
    <source>
        <dbReference type="Proteomes" id="UP000475928"/>
    </source>
</evidence>